<evidence type="ECO:0000313" key="2">
    <source>
        <dbReference type="Proteomes" id="UP000186720"/>
    </source>
</evidence>
<reference evidence="1 2" key="1">
    <citation type="submission" date="2016-11" db="EMBL/GenBank/DDBJ databases">
        <title>Whole Genome Sequencing of Mucilaginibacter polytrichastri RG4-7(T) isolated from the moss sample.</title>
        <authorList>
            <person name="Li Y."/>
        </authorList>
    </citation>
    <scope>NUCLEOTIDE SEQUENCE [LARGE SCALE GENOMIC DNA]</scope>
    <source>
        <strain evidence="1 2">RG4-7</strain>
    </source>
</reference>
<protein>
    <submittedName>
        <fullName evidence="1">Uncharacterized protein</fullName>
    </submittedName>
</protein>
<keyword evidence="2" id="KW-1185">Reference proteome</keyword>
<dbReference type="Proteomes" id="UP000186720">
    <property type="component" value="Unassembled WGS sequence"/>
</dbReference>
<evidence type="ECO:0000313" key="1">
    <source>
        <dbReference type="EMBL" id="OKS88723.1"/>
    </source>
</evidence>
<organism evidence="1 2">
    <name type="scientific">Mucilaginibacter polytrichastri</name>
    <dbReference type="NCBI Taxonomy" id="1302689"/>
    <lineage>
        <taxon>Bacteria</taxon>
        <taxon>Pseudomonadati</taxon>
        <taxon>Bacteroidota</taxon>
        <taxon>Sphingobacteriia</taxon>
        <taxon>Sphingobacteriales</taxon>
        <taxon>Sphingobacteriaceae</taxon>
        <taxon>Mucilaginibacter</taxon>
    </lineage>
</organism>
<dbReference type="OrthoDB" id="795210at2"/>
<dbReference type="EMBL" id="MPPL01000001">
    <property type="protein sequence ID" value="OKS88723.1"/>
    <property type="molecule type" value="Genomic_DNA"/>
</dbReference>
<sequence>MKTIQLNLYHFSELSERAQKKALADHQDFNVSHSWWDWLYADAEEAGLKITGFDLDRACYCNAEFIHDAIYTATQVRLNHGEKTETMQVTVAFWERRDHTVNTWTRDVHGELENAEELDTALDSIEDDYLKAMSIAYLRLLDKVYDELTSDGAIAESLTANKYWFTSDGKIATRIDRLSTEKEPSTASGN</sequence>
<comment type="caution">
    <text evidence="1">The sequence shown here is derived from an EMBL/GenBank/DDBJ whole genome shotgun (WGS) entry which is preliminary data.</text>
</comment>
<dbReference type="RefSeq" id="WP_074491266.1">
    <property type="nucleotide sequence ID" value="NZ_FPAM01000009.1"/>
</dbReference>
<gene>
    <name evidence="1" type="ORF">RG47T_4201</name>
</gene>
<proteinExistence type="predicted"/>
<name>A0A1Q6A3Z7_9SPHI</name>
<dbReference type="STRING" id="1302689.RG47T_4201"/>
<accession>A0A1Q6A3Z7</accession>
<dbReference type="AlphaFoldDB" id="A0A1Q6A3Z7"/>